<reference evidence="2" key="3">
    <citation type="submission" date="2023-06" db="EMBL/GenBank/DDBJ databases">
        <authorList>
            <person name="Sun Q."/>
            <person name="Zhou Y."/>
        </authorList>
    </citation>
    <scope>NUCLEOTIDE SEQUENCE</scope>
    <source>
        <strain evidence="2">CGMCC 1.10859</strain>
    </source>
</reference>
<dbReference type="RefSeq" id="WP_035845905.1">
    <property type="nucleotide sequence ID" value="NZ_BNAB01000001.1"/>
</dbReference>
<dbReference type="Proteomes" id="UP000199541">
    <property type="component" value="Unassembled WGS sequence"/>
</dbReference>
<protein>
    <submittedName>
        <fullName evidence="2">Uncharacterized protein</fullName>
    </submittedName>
</protein>
<organism evidence="2 5">
    <name type="scientific">Allgaiera indica</name>
    <dbReference type="NCBI Taxonomy" id="765699"/>
    <lineage>
        <taxon>Bacteria</taxon>
        <taxon>Pseudomonadati</taxon>
        <taxon>Pseudomonadota</taxon>
        <taxon>Alphaproteobacteria</taxon>
        <taxon>Rhodobacterales</taxon>
        <taxon>Paracoccaceae</taxon>
        <taxon>Allgaiera</taxon>
    </lineage>
</organism>
<proteinExistence type="predicted"/>
<feature type="transmembrane region" description="Helical" evidence="1">
    <location>
        <begin position="12"/>
        <end position="31"/>
    </location>
</feature>
<feature type="transmembrane region" description="Helical" evidence="1">
    <location>
        <begin position="87"/>
        <end position="108"/>
    </location>
</feature>
<keyword evidence="1" id="KW-1133">Transmembrane helix</keyword>
<evidence type="ECO:0000313" key="2">
    <source>
        <dbReference type="EMBL" id="GHD98803.1"/>
    </source>
</evidence>
<evidence type="ECO:0000313" key="4">
    <source>
        <dbReference type="Proteomes" id="UP000199541"/>
    </source>
</evidence>
<reference evidence="3 4" key="2">
    <citation type="submission" date="2016-10" db="EMBL/GenBank/DDBJ databases">
        <authorList>
            <person name="Varghese N."/>
            <person name="Submissions S."/>
        </authorList>
    </citation>
    <scope>NUCLEOTIDE SEQUENCE [LARGE SCALE GENOMIC DNA]</scope>
    <source>
        <strain evidence="3 4">DSM 24802</strain>
    </source>
</reference>
<dbReference type="EMBL" id="BNAB01000001">
    <property type="protein sequence ID" value="GHD98803.1"/>
    <property type="molecule type" value="Genomic_DNA"/>
</dbReference>
<evidence type="ECO:0000313" key="3">
    <source>
        <dbReference type="EMBL" id="SDW05867.1"/>
    </source>
</evidence>
<name>A0AAN4UNS4_9RHOB</name>
<reference evidence="2" key="1">
    <citation type="journal article" date="2014" name="Int. J. Syst. Evol. Microbiol.">
        <title>Complete genome sequence of Corynebacterium casei LMG S-19264T (=DSM 44701T), isolated from a smear-ripened cheese.</title>
        <authorList>
            <consortium name="US DOE Joint Genome Institute (JGI-PGF)"/>
            <person name="Walter F."/>
            <person name="Albersmeier A."/>
            <person name="Kalinowski J."/>
            <person name="Ruckert C."/>
        </authorList>
    </citation>
    <scope>NUCLEOTIDE SEQUENCE</scope>
    <source>
        <strain evidence="2">CGMCC 1.10859</strain>
    </source>
</reference>
<keyword evidence="1" id="KW-0472">Membrane</keyword>
<dbReference type="AlphaFoldDB" id="A0AAN4UNS4"/>
<dbReference type="EMBL" id="FNOB01000001">
    <property type="protein sequence ID" value="SDW05867.1"/>
    <property type="molecule type" value="Genomic_DNA"/>
</dbReference>
<feature type="transmembrane region" description="Helical" evidence="1">
    <location>
        <begin position="43"/>
        <end position="67"/>
    </location>
</feature>
<dbReference type="Proteomes" id="UP000634647">
    <property type="component" value="Unassembled WGS sequence"/>
</dbReference>
<evidence type="ECO:0000313" key="5">
    <source>
        <dbReference type="Proteomes" id="UP000634647"/>
    </source>
</evidence>
<sequence length="115" mass="11996">MGDSEQIRNALAILIPVVVLVLIAAAVPLWLARRLGHDLRARAVNIAVSSLAMLVLSGGYFAVLYLLEAPGVAGAIGAQPVQAAAHFLWLGLMAGLVWAPVVVLAATLRPGQGRR</sequence>
<gene>
    <name evidence="2" type="ORF">GCM10008024_03780</name>
    <name evidence="3" type="ORF">SAMN05444006_101171</name>
</gene>
<keyword evidence="4" id="KW-1185">Reference proteome</keyword>
<comment type="caution">
    <text evidence="2">The sequence shown here is derived from an EMBL/GenBank/DDBJ whole genome shotgun (WGS) entry which is preliminary data.</text>
</comment>
<accession>A0AAN4UNS4</accession>
<evidence type="ECO:0000256" key="1">
    <source>
        <dbReference type="SAM" id="Phobius"/>
    </source>
</evidence>
<keyword evidence="1" id="KW-0812">Transmembrane</keyword>